<keyword evidence="4" id="KW-1185">Reference proteome</keyword>
<evidence type="ECO:0000313" key="3">
    <source>
        <dbReference type="EMBL" id="WAA11840.1"/>
    </source>
</evidence>
<dbReference type="Proteomes" id="UP001164726">
    <property type="component" value="Chromosome"/>
</dbReference>
<keyword evidence="2" id="KW-0472">Membrane</keyword>
<feature type="transmembrane region" description="Helical" evidence="2">
    <location>
        <begin position="21"/>
        <end position="40"/>
    </location>
</feature>
<feature type="compositionally biased region" description="Basic and acidic residues" evidence="1">
    <location>
        <begin position="182"/>
        <end position="198"/>
    </location>
</feature>
<name>A0A9E8LYX2_9BACI</name>
<organism evidence="3 4">
    <name type="scientific">Fervidibacillus halotolerans</name>
    <dbReference type="NCBI Taxonomy" id="2980027"/>
    <lineage>
        <taxon>Bacteria</taxon>
        <taxon>Bacillati</taxon>
        <taxon>Bacillota</taxon>
        <taxon>Bacilli</taxon>
        <taxon>Bacillales</taxon>
        <taxon>Bacillaceae</taxon>
        <taxon>Fervidibacillus</taxon>
    </lineage>
</organism>
<protein>
    <submittedName>
        <fullName evidence="3">Amyloid fiber anchoring/assembly protein TapA</fullName>
    </submittedName>
</protein>
<sequence length="234" mass="26745">MRKSCSSKNRTIKRKIKKMCLISQIFVIFYVTIFILALLTSSTKAEFIKREETSFEVQSKTWWEKSELKIIGTNFENEEGCLPIFISVDVQNIGNSMTGASSEVYYVVEGNLKKNGKKIAEGMIHPLNSDEIVQISYQVQEEGIYVFKVYQTLGLENRNVKEIWSEQVVVKCDEDHREQLGEEVNDKINIPSKERNDNDLNNTEKQSSESEIGGKKSKENEGEKLDAGVIEDDN</sequence>
<gene>
    <name evidence="3" type="primary">tapA</name>
    <name evidence="3" type="ORF">OE105_09600</name>
</gene>
<reference evidence="3" key="1">
    <citation type="submission" date="2022-09" db="EMBL/GenBank/DDBJ databases">
        <title>Complete Genomes of Fervidibacillus albus and Fervidibacillus halotolerans isolated from tidal flat sediments.</title>
        <authorList>
            <person name="Kwon K.K."/>
            <person name="Yang S.-H."/>
            <person name="Park M.J."/>
            <person name="Oh H.-M."/>
        </authorList>
    </citation>
    <scope>NUCLEOTIDE SEQUENCE</scope>
    <source>
        <strain evidence="3">MEBiC13594</strain>
    </source>
</reference>
<dbReference type="InterPro" id="IPR023848">
    <property type="entry name" value="TasA"/>
</dbReference>
<proteinExistence type="predicted"/>
<accession>A0A9E8LYX2</accession>
<evidence type="ECO:0000313" key="4">
    <source>
        <dbReference type="Proteomes" id="UP001164726"/>
    </source>
</evidence>
<feature type="compositionally biased region" description="Basic and acidic residues" evidence="1">
    <location>
        <begin position="206"/>
        <end position="226"/>
    </location>
</feature>
<dbReference type="KEGG" id="fhl:OE105_09600"/>
<evidence type="ECO:0000256" key="2">
    <source>
        <dbReference type="SAM" id="Phobius"/>
    </source>
</evidence>
<keyword evidence="2" id="KW-0812">Transmembrane</keyword>
<dbReference type="EMBL" id="CP106877">
    <property type="protein sequence ID" value="WAA11840.1"/>
    <property type="molecule type" value="Genomic_DNA"/>
</dbReference>
<dbReference type="AlphaFoldDB" id="A0A9E8LYX2"/>
<dbReference type="RefSeq" id="WP_275419964.1">
    <property type="nucleotide sequence ID" value="NZ_CP106877.1"/>
</dbReference>
<keyword evidence="2" id="KW-1133">Transmembrane helix</keyword>
<dbReference type="NCBIfam" id="TIGR04087">
    <property type="entry name" value="YqxM_for_SipW"/>
    <property type="match status" value="1"/>
</dbReference>
<evidence type="ECO:0000256" key="1">
    <source>
        <dbReference type="SAM" id="MobiDB-lite"/>
    </source>
</evidence>
<dbReference type="GO" id="GO:0097311">
    <property type="term" value="C:bacterial biofilm matrix"/>
    <property type="evidence" value="ECO:0007669"/>
    <property type="project" value="InterPro"/>
</dbReference>
<feature type="region of interest" description="Disordered" evidence="1">
    <location>
        <begin position="182"/>
        <end position="234"/>
    </location>
</feature>